<dbReference type="OrthoDB" id="9811812at2"/>
<name>A0A494Z7L5_9BACL</name>
<evidence type="ECO:0000313" key="3">
    <source>
        <dbReference type="Proteomes" id="UP000272238"/>
    </source>
</evidence>
<accession>A0A494Z7L5</accession>
<gene>
    <name evidence="2" type="ORF">D8M03_05140</name>
</gene>
<comment type="caution">
    <text evidence="2">The sequence shown here is derived from an EMBL/GenBank/DDBJ whole genome shotgun (WGS) entry which is preliminary data.</text>
</comment>
<reference evidence="2 3" key="1">
    <citation type="journal article" date="2016" name="Antonie Van Leeuwenhoek">
        <title>Lysinibacillus endophyticus sp. nov., an indole-3-acetic acid producing endophytic bacterium isolated from corn root (Zea mays cv. Xinken-5).</title>
        <authorList>
            <person name="Yu J."/>
            <person name="Guan X."/>
            <person name="Liu C."/>
            <person name="Xiang W."/>
            <person name="Yu Z."/>
            <person name="Liu X."/>
            <person name="Wang G."/>
        </authorList>
    </citation>
    <scope>NUCLEOTIDE SEQUENCE [LARGE SCALE GENOMIC DNA]</scope>
    <source>
        <strain evidence="2 3">DSM 100506</strain>
    </source>
</reference>
<dbReference type="EMBL" id="RBZN01000008">
    <property type="protein sequence ID" value="RKQ18524.1"/>
    <property type="molecule type" value="Genomic_DNA"/>
</dbReference>
<organism evidence="2 3">
    <name type="scientific">Ureibacillus endophyticus</name>
    <dbReference type="NCBI Taxonomy" id="1978490"/>
    <lineage>
        <taxon>Bacteria</taxon>
        <taxon>Bacillati</taxon>
        <taxon>Bacillota</taxon>
        <taxon>Bacilli</taxon>
        <taxon>Bacillales</taxon>
        <taxon>Caryophanaceae</taxon>
        <taxon>Ureibacillus</taxon>
    </lineage>
</organism>
<dbReference type="Gene3D" id="3.90.1150.200">
    <property type="match status" value="1"/>
</dbReference>
<protein>
    <submittedName>
        <fullName evidence="2">DUF1801 domain-containing protein</fullName>
    </submittedName>
</protein>
<dbReference type="Pfam" id="PF08818">
    <property type="entry name" value="DUF1801"/>
    <property type="match status" value="1"/>
</dbReference>
<sequence>MNKVRTIEIVDQFIDNLPEEVQEITVELRKIILDSSPYLKEEFKWSMPNYTYNGLVCYIQPAKTHVNLGFHRGIELKNKEWGHFLQGTGKLMRHIQINSLQDIQKDIFSSLVKSAVALNHD</sequence>
<evidence type="ECO:0000259" key="1">
    <source>
        <dbReference type="Pfam" id="PF08818"/>
    </source>
</evidence>
<dbReference type="InterPro" id="IPR014922">
    <property type="entry name" value="YdhG-like"/>
</dbReference>
<keyword evidence="3" id="KW-1185">Reference proteome</keyword>
<dbReference type="AlphaFoldDB" id="A0A494Z7L5"/>
<evidence type="ECO:0000313" key="2">
    <source>
        <dbReference type="EMBL" id="RKQ18524.1"/>
    </source>
</evidence>
<feature type="domain" description="YdhG-like" evidence="1">
    <location>
        <begin position="22"/>
        <end position="116"/>
    </location>
</feature>
<proteinExistence type="predicted"/>
<dbReference type="Proteomes" id="UP000272238">
    <property type="component" value="Unassembled WGS sequence"/>
</dbReference>
<dbReference type="SUPFAM" id="SSF159888">
    <property type="entry name" value="YdhG-like"/>
    <property type="match status" value="1"/>
</dbReference>